<dbReference type="SUPFAM" id="SSF48452">
    <property type="entry name" value="TPR-like"/>
    <property type="match status" value="2"/>
</dbReference>
<dbReference type="Gene3D" id="1.25.40.10">
    <property type="entry name" value="Tetratricopeptide repeat domain"/>
    <property type="match status" value="2"/>
</dbReference>
<dbReference type="HOGENOM" id="CLU_446023_0_0_0"/>
<reference evidence="2" key="1">
    <citation type="submission" date="2006-03" db="EMBL/GenBank/DDBJ databases">
        <title>Complete genome sequence of Gemmatimonas aurantiaca T-27 that represents a novel phylum Gemmatimonadetes.</title>
        <authorList>
            <person name="Takasaki K."/>
            <person name="Ichikawa N."/>
            <person name="Miura H."/>
            <person name="Matsushita S."/>
            <person name="Watanabe Y."/>
            <person name="Oguchi A."/>
            <person name="Ankai A."/>
            <person name="Yashiro I."/>
            <person name="Takahashi M."/>
            <person name="Terui Y."/>
            <person name="Fukui S."/>
            <person name="Yokoyama H."/>
            <person name="Tanikawa S."/>
            <person name="Hanada S."/>
            <person name="Kamagata Y."/>
            <person name="Fujita N."/>
        </authorList>
    </citation>
    <scope>NUCLEOTIDE SEQUENCE [LARGE SCALE GENOMIC DNA]</scope>
    <source>
        <strain evidence="2">T-27 / DSM 14586 / JCM 11422 / NBRC 100505</strain>
    </source>
</reference>
<protein>
    <submittedName>
        <fullName evidence="1">Uncharacterized protein</fullName>
    </submittedName>
</protein>
<name>C1A8A1_GEMAT</name>
<keyword evidence="2" id="KW-1185">Reference proteome</keyword>
<dbReference type="KEGG" id="gau:GAU_1419"/>
<dbReference type="Gene3D" id="3.40.50.10610">
    <property type="entry name" value="ABC-type transport auxiliary lipoprotein component"/>
    <property type="match status" value="1"/>
</dbReference>
<evidence type="ECO:0000313" key="1">
    <source>
        <dbReference type="EMBL" id="BAH38461.1"/>
    </source>
</evidence>
<dbReference type="EMBL" id="AP009153">
    <property type="protein sequence ID" value="BAH38461.1"/>
    <property type="molecule type" value="Genomic_DNA"/>
</dbReference>
<dbReference type="InterPro" id="IPR011990">
    <property type="entry name" value="TPR-like_helical_dom_sf"/>
</dbReference>
<sequence>MRCLPPRVGCRSFGFPPDPTACARPAGCQSPGAPGPTVHGAEVTTLMSRHFQALAGISLALGGSLVPSMASAQYNRVPDPNAKRVMVAVFRSGEKGLGVQAADALRSRMTSDFPFKQVYVLPKQDIVATLEASGFPVADALEPHDQKALATILRADEYLAGTVTKTATGVKVEGQLVLSRDNSLVQPLGTYEAKSVGDATKEISRELKEARKQLEFEQKCSNLGRQGQYDQAIAAAKEGIAAYPKATLARTCWAQVLISQKAPPAQMLEVSREIVNIDPKSKQGLAILAQAYRDLNQQDSSVVTLTRLLATDPKNPRLQKDVVDALTSMANPAIARPIIDEAVASNPGDPELLRARWFILLGQRDFKEAFTQGDELVKLDTSFADTTYFIRTARAYAADSQAQKAAETAAKGLQKFPNQPALMYEQIFSLRAAGQLQPALEALDRAIAAKVPVENASVFRIQLLKDLGKADEVLPAIRTAIAAGDTASNLRVLLMQSANDSYRKAAASKTPEDFQAAVDILKYADEATTGALKGQAQFLLGATYVQFGQAKLGAAQTEKSCQPAKDAKDMFVEAQILLPKGGATAPDAVRQLMGALMQLDPAADQMVKAFCK</sequence>
<organism evidence="1 2">
    <name type="scientific">Gemmatimonas aurantiaca (strain DSM 14586 / JCM 11422 / NBRC 100505 / T-27)</name>
    <dbReference type="NCBI Taxonomy" id="379066"/>
    <lineage>
        <taxon>Bacteria</taxon>
        <taxon>Pseudomonadati</taxon>
        <taxon>Gemmatimonadota</taxon>
        <taxon>Gemmatimonadia</taxon>
        <taxon>Gemmatimonadales</taxon>
        <taxon>Gemmatimonadaceae</taxon>
        <taxon>Gemmatimonas</taxon>
    </lineage>
</organism>
<accession>C1A8A1</accession>
<proteinExistence type="predicted"/>
<dbReference type="eggNOG" id="COG0457">
    <property type="taxonomic scope" value="Bacteria"/>
</dbReference>
<dbReference type="STRING" id="379066.GAU_1419"/>
<gene>
    <name evidence="1" type="ordered locus">GAU_1419</name>
</gene>
<dbReference type="AlphaFoldDB" id="C1A8A1"/>
<evidence type="ECO:0000313" key="2">
    <source>
        <dbReference type="Proteomes" id="UP000002209"/>
    </source>
</evidence>
<dbReference type="Proteomes" id="UP000002209">
    <property type="component" value="Chromosome"/>
</dbReference>